<reference evidence="1" key="1">
    <citation type="submission" date="2022-08" db="EMBL/GenBank/DDBJ databases">
        <title>Genome Sequence of Fusarium decemcellulare.</title>
        <authorList>
            <person name="Buettner E."/>
        </authorList>
    </citation>
    <scope>NUCLEOTIDE SEQUENCE</scope>
    <source>
        <strain evidence="1">Babe19</strain>
    </source>
</reference>
<gene>
    <name evidence="1" type="ORF">NM208_g13262</name>
</gene>
<evidence type="ECO:0000313" key="1">
    <source>
        <dbReference type="EMBL" id="KAJ3521499.1"/>
    </source>
</evidence>
<protein>
    <submittedName>
        <fullName evidence="1">Uncharacterized protein</fullName>
    </submittedName>
</protein>
<sequence>MHGAQSGCVGHGGWEKLGAKSSRSLMRLRFQAVVVSPSLPGLVPSPQTHLIADATAASTKRTPYFVTGAMTRMAAKQQTGRRENRPPDRATRVGGDHGRGWRSTARMEGVKVAGGDESLPKVGREA</sequence>
<organism evidence="1 2">
    <name type="scientific">Fusarium decemcellulare</name>
    <dbReference type="NCBI Taxonomy" id="57161"/>
    <lineage>
        <taxon>Eukaryota</taxon>
        <taxon>Fungi</taxon>
        <taxon>Dikarya</taxon>
        <taxon>Ascomycota</taxon>
        <taxon>Pezizomycotina</taxon>
        <taxon>Sordariomycetes</taxon>
        <taxon>Hypocreomycetidae</taxon>
        <taxon>Hypocreales</taxon>
        <taxon>Nectriaceae</taxon>
        <taxon>Fusarium</taxon>
        <taxon>Fusarium decemcellulare species complex</taxon>
    </lineage>
</organism>
<evidence type="ECO:0000313" key="2">
    <source>
        <dbReference type="Proteomes" id="UP001148629"/>
    </source>
</evidence>
<dbReference type="EMBL" id="JANRMS010002658">
    <property type="protein sequence ID" value="KAJ3521499.1"/>
    <property type="molecule type" value="Genomic_DNA"/>
</dbReference>
<name>A0ACC1RL66_9HYPO</name>
<keyword evidence="2" id="KW-1185">Reference proteome</keyword>
<dbReference type="Proteomes" id="UP001148629">
    <property type="component" value="Unassembled WGS sequence"/>
</dbReference>
<accession>A0ACC1RL66</accession>
<proteinExistence type="predicted"/>
<comment type="caution">
    <text evidence="1">The sequence shown here is derived from an EMBL/GenBank/DDBJ whole genome shotgun (WGS) entry which is preliminary data.</text>
</comment>